<proteinExistence type="predicted"/>
<sequence>PKRLTIGSKPVRPRRPDSNQTASEKPGAVQFSRNVIQTAPYTLHAVLTDNGVQFTDRCSD</sequence>
<dbReference type="EMBL" id="MDSL01000056">
    <property type="protein sequence ID" value="PPT94620.1"/>
    <property type="molecule type" value="Genomic_DNA"/>
</dbReference>
<dbReference type="AlphaFoldDB" id="A0A2S6ZQX6"/>
<reference evidence="2 3" key="1">
    <citation type="submission" date="2016-08" db="EMBL/GenBank/DDBJ databases">
        <title>Evolution of the type three secretion system and type three effector repertoires in Xanthomonas.</title>
        <authorList>
            <person name="Merda D."/>
            <person name="Briand M."/>
            <person name="Bosis E."/>
            <person name="Rousseau C."/>
            <person name="Portier P."/>
            <person name="Jacques M.-A."/>
            <person name="Fischer-Le Saux M."/>
        </authorList>
    </citation>
    <scope>NUCLEOTIDE SEQUENCE [LARGE SCALE GENOMIC DNA]</scope>
    <source>
        <strain evidence="2 3">CFBP 7409</strain>
    </source>
</reference>
<evidence type="ECO:0000313" key="3">
    <source>
        <dbReference type="Proteomes" id="UP000238049"/>
    </source>
</evidence>
<feature type="non-terminal residue" evidence="2">
    <location>
        <position position="1"/>
    </location>
</feature>
<evidence type="ECO:0000256" key="1">
    <source>
        <dbReference type="SAM" id="MobiDB-lite"/>
    </source>
</evidence>
<protein>
    <recommendedName>
        <fullName evidence="4">IS481 family transposase</fullName>
    </recommendedName>
</protein>
<name>A0A2S6ZQX6_9XANT</name>
<evidence type="ECO:0008006" key="4">
    <source>
        <dbReference type="Google" id="ProtNLM"/>
    </source>
</evidence>
<evidence type="ECO:0000313" key="2">
    <source>
        <dbReference type="EMBL" id="PPT94620.1"/>
    </source>
</evidence>
<organism evidence="2 3">
    <name type="scientific">Xanthomonas arboricola pv. guizotiae</name>
    <dbReference type="NCBI Taxonomy" id="487867"/>
    <lineage>
        <taxon>Bacteria</taxon>
        <taxon>Pseudomonadati</taxon>
        <taxon>Pseudomonadota</taxon>
        <taxon>Gammaproteobacteria</taxon>
        <taxon>Lysobacterales</taxon>
        <taxon>Lysobacteraceae</taxon>
        <taxon>Xanthomonas</taxon>
    </lineage>
</organism>
<feature type="region of interest" description="Disordered" evidence="1">
    <location>
        <begin position="1"/>
        <end position="29"/>
    </location>
</feature>
<comment type="caution">
    <text evidence="2">The sequence shown here is derived from an EMBL/GenBank/DDBJ whole genome shotgun (WGS) entry which is preliminary data.</text>
</comment>
<dbReference type="Proteomes" id="UP000238049">
    <property type="component" value="Unassembled WGS sequence"/>
</dbReference>
<accession>A0A2S6ZQX6</accession>
<gene>
    <name evidence="2" type="ORF">XarbCFBP7409_18970</name>
</gene>